<accession>T1BEK9</accession>
<dbReference type="GO" id="GO:0004325">
    <property type="term" value="F:ferrochelatase activity"/>
    <property type="evidence" value="ECO:0007669"/>
    <property type="project" value="InterPro"/>
</dbReference>
<keyword evidence="2" id="KW-0350">Heme biosynthesis</keyword>
<organism evidence="5">
    <name type="scientific">mine drainage metagenome</name>
    <dbReference type="NCBI Taxonomy" id="410659"/>
    <lineage>
        <taxon>unclassified sequences</taxon>
        <taxon>metagenomes</taxon>
        <taxon>ecological metagenomes</taxon>
    </lineage>
</organism>
<evidence type="ECO:0000256" key="4">
    <source>
        <dbReference type="ARBA" id="ARBA00023244"/>
    </source>
</evidence>
<proteinExistence type="predicted"/>
<keyword evidence="4" id="KW-0627">Porphyrin biosynthesis</keyword>
<name>T1BEK9_9ZZZZ</name>
<dbReference type="AlphaFoldDB" id="T1BEK9"/>
<dbReference type="SUPFAM" id="SSF53800">
    <property type="entry name" value="Chelatase"/>
    <property type="match status" value="1"/>
</dbReference>
<reference evidence="5" key="1">
    <citation type="submission" date="2013-08" db="EMBL/GenBank/DDBJ databases">
        <authorList>
            <person name="Mendez C."/>
            <person name="Richter M."/>
            <person name="Ferrer M."/>
            <person name="Sanchez J."/>
        </authorList>
    </citation>
    <scope>NUCLEOTIDE SEQUENCE</scope>
</reference>
<dbReference type="EMBL" id="AUZY01003572">
    <property type="protein sequence ID" value="EQD68267.1"/>
    <property type="molecule type" value="Genomic_DNA"/>
</dbReference>
<evidence type="ECO:0000256" key="2">
    <source>
        <dbReference type="ARBA" id="ARBA00023133"/>
    </source>
</evidence>
<evidence type="ECO:0000256" key="3">
    <source>
        <dbReference type="ARBA" id="ARBA00023239"/>
    </source>
</evidence>
<dbReference type="InterPro" id="IPR033644">
    <property type="entry name" value="Ferrochelatase_C"/>
</dbReference>
<sequence length="241" mass="26953">RHLAAEGGVLPVYLATKHWHPSIAEVLPKAVAEGHRSFVAVPLSPYGSTWITEPYRAGIAEGLRAVPPAVRVDLQVGWHLDPDWIGYWGEAVRSELDRLDDPTAWTHLSAHSLPKRFRDRGDPYPEILDATARAIARAAGLTRWSFTYQSPGNATEPWLGPDIEDQMQRARDIEGSRSQLIASFGFVFDHLEVLYDLDVVVREFAQSRGLDYHRVPMPNDHDRVVAALARTVGRGLPEPRT</sequence>
<keyword evidence="3" id="KW-0456">Lyase</keyword>
<dbReference type="Gene3D" id="3.40.50.1400">
    <property type="match status" value="1"/>
</dbReference>
<evidence type="ECO:0000313" key="5">
    <source>
        <dbReference type="EMBL" id="EQD68267.1"/>
    </source>
</evidence>
<gene>
    <name evidence="5" type="ORF">B1B_05629</name>
</gene>
<dbReference type="GO" id="GO:0006783">
    <property type="term" value="P:heme biosynthetic process"/>
    <property type="evidence" value="ECO:0007669"/>
    <property type="project" value="UniProtKB-KW"/>
</dbReference>
<dbReference type="PANTHER" id="PTHR11108:SF1">
    <property type="entry name" value="FERROCHELATASE, MITOCHONDRIAL"/>
    <property type="match status" value="1"/>
</dbReference>
<comment type="caution">
    <text evidence="5">The sequence shown here is derived from an EMBL/GenBank/DDBJ whole genome shotgun (WGS) entry which is preliminary data.</text>
</comment>
<protein>
    <submittedName>
        <fullName evidence="5">Ferrochelatase</fullName>
    </submittedName>
</protein>
<feature type="non-terminal residue" evidence="5">
    <location>
        <position position="1"/>
    </location>
</feature>
<dbReference type="Pfam" id="PF00762">
    <property type="entry name" value="Ferrochelatase"/>
    <property type="match status" value="1"/>
</dbReference>
<reference evidence="5" key="2">
    <citation type="journal article" date="2014" name="ISME J.">
        <title>Microbial stratification in low pH oxic and suboxic macroscopic growths along an acid mine drainage.</title>
        <authorList>
            <person name="Mendez-Garcia C."/>
            <person name="Mesa V."/>
            <person name="Sprenger R.R."/>
            <person name="Richter M."/>
            <person name="Diez M.S."/>
            <person name="Solano J."/>
            <person name="Bargiela R."/>
            <person name="Golyshina O.V."/>
            <person name="Manteca A."/>
            <person name="Ramos J.L."/>
            <person name="Gallego J.R."/>
            <person name="Llorente I."/>
            <person name="Martins Dos Santos V.A."/>
            <person name="Jensen O.N."/>
            <person name="Pelaez A.I."/>
            <person name="Sanchez J."/>
            <person name="Ferrer M."/>
        </authorList>
    </citation>
    <scope>NUCLEOTIDE SEQUENCE</scope>
</reference>
<keyword evidence="1" id="KW-0408">Iron</keyword>
<dbReference type="CDD" id="cd00419">
    <property type="entry name" value="Ferrochelatase_C"/>
    <property type="match status" value="1"/>
</dbReference>
<dbReference type="PANTHER" id="PTHR11108">
    <property type="entry name" value="FERROCHELATASE"/>
    <property type="match status" value="1"/>
</dbReference>
<evidence type="ECO:0000256" key="1">
    <source>
        <dbReference type="ARBA" id="ARBA00023004"/>
    </source>
</evidence>
<dbReference type="NCBIfam" id="TIGR00109">
    <property type="entry name" value="hemH"/>
    <property type="match status" value="1"/>
</dbReference>
<dbReference type="InterPro" id="IPR001015">
    <property type="entry name" value="Ferrochelatase"/>
</dbReference>